<name>D0LV68_HALO1</name>
<dbReference type="KEGG" id="hoh:Hoch_3407"/>
<gene>
    <name evidence="7" type="ordered locus">Hoch_3407</name>
</gene>
<dbReference type="SUPFAM" id="SSF55060">
    <property type="entry name" value="GHMP Kinase, C-terminal domain"/>
    <property type="match status" value="1"/>
</dbReference>
<dbReference type="EMBL" id="CP001804">
    <property type="protein sequence ID" value="ACY15909.1"/>
    <property type="molecule type" value="Genomic_DNA"/>
</dbReference>
<evidence type="ECO:0000256" key="3">
    <source>
        <dbReference type="ARBA" id="ARBA00022679"/>
    </source>
</evidence>
<accession>D0LV68</accession>
<dbReference type="HOGENOM" id="CLU_017814_7_0_7"/>
<reference evidence="7 8" key="1">
    <citation type="journal article" date="2010" name="Stand. Genomic Sci.">
        <title>Complete genome sequence of Haliangium ochraceum type strain (SMP-2).</title>
        <authorList>
            <consortium name="US DOE Joint Genome Institute (JGI-PGF)"/>
            <person name="Ivanova N."/>
            <person name="Daum C."/>
            <person name="Lang E."/>
            <person name="Abt B."/>
            <person name="Kopitz M."/>
            <person name="Saunders E."/>
            <person name="Lapidus A."/>
            <person name="Lucas S."/>
            <person name="Glavina Del Rio T."/>
            <person name="Nolan M."/>
            <person name="Tice H."/>
            <person name="Copeland A."/>
            <person name="Cheng J.F."/>
            <person name="Chen F."/>
            <person name="Bruce D."/>
            <person name="Goodwin L."/>
            <person name="Pitluck S."/>
            <person name="Mavromatis K."/>
            <person name="Pati A."/>
            <person name="Mikhailova N."/>
            <person name="Chen A."/>
            <person name="Palaniappan K."/>
            <person name="Land M."/>
            <person name="Hauser L."/>
            <person name="Chang Y.J."/>
            <person name="Jeffries C.D."/>
            <person name="Detter J.C."/>
            <person name="Brettin T."/>
            <person name="Rohde M."/>
            <person name="Goker M."/>
            <person name="Bristow J."/>
            <person name="Markowitz V."/>
            <person name="Eisen J.A."/>
            <person name="Hugenholtz P."/>
            <person name="Kyrpides N.C."/>
            <person name="Klenk H.P."/>
        </authorList>
    </citation>
    <scope>NUCLEOTIDE SEQUENCE [LARGE SCALE GENOMIC DNA]</scope>
    <source>
        <strain evidence="8">DSM 14365 / CIP 107738 / JCM 11303 / AJ 13395 / SMP-2</strain>
    </source>
</reference>
<dbReference type="InterPro" id="IPR020568">
    <property type="entry name" value="Ribosomal_Su5_D2-typ_SF"/>
</dbReference>
<evidence type="ECO:0000256" key="2">
    <source>
        <dbReference type="ARBA" id="ARBA00012958"/>
    </source>
</evidence>
<evidence type="ECO:0000313" key="8">
    <source>
        <dbReference type="Proteomes" id="UP000001880"/>
    </source>
</evidence>
<protein>
    <recommendedName>
        <fullName evidence="2">phosphomevalonate kinase</fullName>
        <ecNumber evidence="2">2.7.4.2</ecNumber>
    </recommendedName>
</protein>
<dbReference type="GO" id="GO:0005524">
    <property type="term" value="F:ATP binding"/>
    <property type="evidence" value="ECO:0007669"/>
    <property type="project" value="UniProtKB-KW"/>
</dbReference>
<keyword evidence="5 7" id="KW-0418">Kinase</keyword>
<dbReference type="PANTHER" id="PTHR31814">
    <property type="match status" value="1"/>
</dbReference>
<proteinExistence type="predicted"/>
<dbReference type="AlphaFoldDB" id="D0LV68"/>
<dbReference type="SUPFAM" id="SSF54211">
    <property type="entry name" value="Ribosomal protein S5 domain 2-like"/>
    <property type="match status" value="1"/>
</dbReference>
<dbReference type="Proteomes" id="UP000001880">
    <property type="component" value="Chromosome"/>
</dbReference>
<dbReference type="GO" id="GO:0004631">
    <property type="term" value="F:phosphomevalonate kinase activity"/>
    <property type="evidence" value="ECO:0007669"/>
    <property type="project" value="UniProtKB-EC"/>
</dbReference>
<organism evidence="7 8">
    <name type="scientific">Haliangium ochraceum (strain DSM 14365 / JCM 11303 / SMP-2)</name>
    <dbReference type="NCBI Taxonomy" id="502025"/>
    <lineage>
        <taxon>Bacteria</taxon>
        <taxon>Pseudomonadati</taxon>
        <taxon>Myxococcota</taxon>
        <taxon>Polyangia</taxon>
        <taxon>Haliangiales</taxon>
        <taxon>Kofleriaceae</taxon>
        <taxon>Haliangium</taxon>
    </lineage>
</organism>
<dbReference type="InterPro" id="IPR035102">
    <property type="entry name" value="Phosphomevalonate_kinase"/>
</dbReference>
<comment type="pathway">
    <text evidence="1">Isoprenoid biosynthesis; isopentenyl diphosphate biosynthesis via mevalonate pathway; isopentenyl diphosphate from (R)-mevalonate: step 2/3.</text>
</comment>
<dbReference type="RefSeq" id="WP_012828509.1">
    <property type="nucleotide sequence ID" value="NC_013440.1"/>
</dbReference>
<dbReference type="GO" id="GO:0019287">
    <property type="term" value="P:isopentenyl diphosphate biosynthetic process, mevalonate pathway"/>
    <property type="evidence" value="ECO:0007669"/>
    <property type="project" value="TreeGrafter"/>
</dbReference>
<dbReference type="InterPro" id="IPR014721">
    <property type="entry name" value="Ribsml_uS5_D2-typ_fold_subgr"/>
</dbReference>
<dbReference type="Gene3D" id="3.30.230.10">
    <property type="match status" value="1"/>
</dbReference>
<keyword evidence="3" id="KW-0808">Transferase</keyword>
<keyword evidence="6" id="KW-0067">ATP-binding</keyword>
<dbReference type="STRING" id="502025.Hoch_3407"/>
<dbReference type="InterPro" id="IPR036554">
    <property type="entry name" value="GHMP_kinase_C_sf"/>
</dbReference>
<evidence type="ECO:0000256" key="5">
    <source>
        <dbReference type="ARBA" id="ARBA00022777"/>
    </source>
</evidence>
<evidence type="ECO:0000256" key="1">
    <source>
        <dbReference type="ARBA" id="ARBA00005017"/>
    </source>
</evidence>
<evidence type="ECO:0000256" key="6">
    <source>
        <dbReference type="ARBA" id="ARBA00022840"/>
    </source>
</evidence>
<dbReference type="PANTHER" id="PTHR31814:SF2">
    <property type="entry name" value="PHOSPHOMEVALONATE KINASE"/>
    <property type="match status" value="1"/>
</dbReference>
<evidence type="ECO:0000256" key="4">
    <source>
        <dbReference type="ARBA" id="ARBA00022741"/>
    </source>
</evidence>
<dbReference type="EC" id="2.7.4.2" evidence="2"/>
<evidence type="ECO:0000313" key="7">
    <source>
        <dbReference type="EMBL" id="ACY15909.1"/>
    </source>
</evidence>
<dbReference type="eggNOG" id="COG1577">
    <property type="taxonomic scope" value="Bacteria"/>
</dbReference>
<dbReference type="PRINTS" id="PR00959">
    <property type="entry name" value="MEVGALKINASE"/>
</dbReference>
<dbReference type="Gene3D" id="3.30.70.890">
    <property type="entry name" value="GHMP kinase, C-terminal domain"/>
    <property type="match status" value="1"/>
</dbReference>
<sequence length="384" mass="37810">MAPAPDPAAGRGLRVSAPGKVMLAGEYAVLSGARAVVVAVDRRVVARLATADEPIAQAAAGSPFLQAARAVVAAHLAGDPAGDPAGDHGGRAAAPRDEGRVVVVDSGALQAEDGAKLGLGSSAAVTVAACACELARRGAGANAAPGAEPGGFDRALVHALAHRAHGDAQSTRGARGSGTDIAASVHGGIAAVRMRSGADGADGVDAGRPVEVAPLRADDYAGRAHFVFVWTEAPASTPQLVAQVHAWRERQPVAYQRAMAAIADASEALLAALAPSPGAAGQVSGHASDVVRAVAAGARAAAALGDAAGVAIETESHRAIAALAAEHGGAAKPTGAGGGDIALAAFAEPEAAARFRQRAAAASLRVLDLRIDSQGVCAHRPQRA</sequence>
<keyword evidence="8" id="KW-1185">Reference proteome</keyword>
<keyword evidence="4" id="KW-0547">Nucleotide-binding</keyword>